<gene>
    <name evidence="2" type="ORF">TOLI1172_LOCUS2959</name>
</gene>
<feature type="transmembrane region" description="Helical" evidence="1">
    <location>
        <begin position="28"/>
        <end position="47"/>
    </location>
</feature>
<reference evidence="2" key="1">
    <citation type="submission" date="2021-01" db="EMBL/GenBank/DDBJ databases">
        <authorList>
            <person name="Corre E."/>
            <person name="Pelletier E."/>
            <person name="Niang G."/>
            <person name="Scheremetjew M."/>
            <person name="Finn R."/>
            <person name="Kale V."/>
            <person name="Holt S."/>
            <person name="Cochrane G."/>
            <person name="Meng A."/>
            <person name="Brown T."/>
            <person name="Cohen L."/>
        </authorList>
    </citation>
    <scope>NUCLEOTIDE SEQUENCE</scope>
    <source>
        <strain evidence="2">CCMP3278</strain>
    </source>
</reference>
<accession>A0A7S0ZDQ2</accession>
<proteinExistence type="predicted"/>
<keyword evidence="1" id="KW-0472">Membrane</keyword>
<protein>
    <submittedName>
        <fullName evidence="2">Uncharacterized protein</fullName>
    </submittedName>
</protein>
<evidence type="ECO:0000313" key="2">
    <source>
        <dbReference type="EMBL" id="CAD8818570.1"/>
    </source>
</evidence>
<dbReference type="AlphaFoldDB" id="A0A7S0ZDQ2"/>
<organism evidence="2">
    <name type="scientific">Timspurckia oligopyrenoides</name>
    <dbReference type="NCBI Taxonomy" id="708627"/>
    <lineage>
        <taxon>Eukaryota</taxon>
        <taxon>Rhodophyta</taxon>
        <taxon>Bangiophyceae</taxon>
        <taxon>Porphyridiales</taxon>
        <taxon>Porphyridiaceae</taxon>
        <taxon>Timspurckia</taxon>
    </lineage>
</organism>
<dbReference type="EMBL" id="HBFP01004176">
    <property type="protein sequence ID" value="CAD8818570.1"/>
    <property type="molecule type" value="Transcribed_RNA"/>
</dbReference>
<evidence type="ECO:0000256" key="1">
    <source>
        <dbReference type="SAM" id="Phobius"/>
    </source>
</evidence>
<keyword evidence="1" id="KW-1133">Transmembrane helix</keyword>
<sequence>MEKKSTLFTSTCFNVHSKHISRRLAKRLFIIFILLLLILLTLSWITIFSPNATNDKSYNNPTSAHRQNHSQVVLVTRYWGESQKDLIRLLQFIRHSAAMGIHSLVIGIHVQSDQTNAINVLRDELMSSGVDDQHGGVHVVPIQPWVGVTQPLNALIDFVASLQKNNDSSTETQQQQPKYVWFVSPEVTLLRSSLMRMVAHMDENTLVVGEALLGHTPPSALTSNESRSDFSVPLDGLTSPWNTCALWTLEMLLETHFPGVADLVDPPGMEEVAAIAQHQSIHGSTLRRAVLLFPRKSRHSKLLWAATSFSTTSDRGMKHAVKMKTKQSRARSILRSMNANNCTVNYILY</sequence>
<keyword evidence="1" id="KW-0812">Transmembrane</keyword>
<name>A0A7S0ZDQ2_9RHOD</name>